<name>A0AAE0HZX2_9PEZI</name>
<organism evidence="1 2">
    <name type="scientific">Apodospora peruviana</name>
    <dbReference type="NCBI Taxonomy" id="516989"/>
    <lineage>
        <taxon>Eukaryota</taxon>
        <taxon>Fungi</taxon>
        <taxon>Dikarya</taxon>
        <taxon>Ascomycota</taxon>
        <taxon>Pezizomycotina</taxon>
        <taxon>Sordariomycetes</taxon>
        <taxon>Sordariomycetidae</taxon>
        <taxon>Sordariales</taxon>
        <taxon>Lasiosphaeriaceae</taxon>
        <taxon>Apodospora</taxon>
    </lineage>
</organism>
<keyword evidence="2" id="KW-1185">Reference proteome</keyword>
<dbReference type="AlphaFoldDB" id="A0AAE0HZX2"/>
<gene>
    <name evidence="1" type="ORF">B0H66DRAFT_560027</name>
</gene>
<reference evidence="1" key="2">
    <citation type="submission" date="2023-06" db="EMBL/GenBank/DDBJ databases">
        <authorList>
            <consortium name="Lawrence Berkeley National Laboratory"/>
            <person name="Haridas S."/>
            <person name="Hensen N."/>
            <person name="Bonometti L."/>
            <person name="Westerberg I."/>
            <person name="Brannstrom I.O."/>
            <person name="Guillou S."/>
            <person name="Cros-Aarteil S."/>
            <person name="Calhoun S."/>
            <person name="Kuo A."/>
            <person name="Mondo S."/>
            <person name="Pangilinan J."/>
            <person name="Riley R."/>
            <person name="Labutti K."/>
            <person name="Andreopoulos B."/>
            <person name="Lipzen A."/>
            <person name="Chen C."/>
            <person name="Yanf M."/>
            <person name="Daum C."/>
            <person name="Ng V."/>
            <person name="Clum A."/>
            <person name="Steindorff A."/>
            <person name="Ohm R."/>
            <person name="Martin F."/>
            <person name="Silar P."/>
            <person name="Natvig D."/>
            <person name="Lalanne C."/>
            <person name="Gautier V."/>
            <person name="Ament-Velasquez S.L."/>
            <person name="Kruys A."/>
            <person name="Hutchinson M.I."/>
            <person name="Powell A.J."/>
            <person name="Barry K."/>
            <person name="Miller A.N."/>
            <person name="Grigoriev I.V."/>
            <person name="Debuchy R."/>
            <person name="Gladieux P."/>
            <person name="Thoren M.H."/>
            <person name="Johannesson H."/>
        </authorList>
    </citation>
    <scope>NUCLEOTIDE SEQUENCE</scope>
    <source>
        <strain evidence="1">CBS 118394</strain>
    </source>
</reference>
<accession>A0AAE0HZX2</accession>
<dbReference type="Proteomes" id="UP001283341">
    <property type="component" value="Unassembled WGS sequence"/>
</dbReference>
<comment type="caution">
    <text evidence="1">The sequence shown here is derived from an EMBL/GenBank/DDBJ whole genome shotgun (WGS) entry which is preliminary data.</text>
</comment>
<evidence type="ECO:0000313" key="2">
    <source>
        <dbReference type="Proteomes" id="UP001283341"/>
    </source>
</evidence>
<protein>
    <submittedName>
        <fullName evidence="1">Uncharacterized protein</fullName>
    </submittedName>
</protein>
<proteinExistence type="predicted"/>
<reference evidence="1" key="1">
    <citation type="journal article" date="2023" name="Mol. Phylogenet. Evol.">
        <title>Genome-scale phylogeny and comparative genomics of the fungal order Sordariales.</title>
        <authorList>
            <person name="Hensen N."/>
            <person name="Bonometti L."/>
            <person name="Westerberg I."/>
            <person name="Brannstrom I.O."/>
            <person name="Guillou S."/>
            <person name="Cros-Aarteil S."/>
            <person name="Calhoun S."/>
            <person name="Haridas S."/>
            <person name="Kuo A."/>
            <person name="Mondo S."/>
            <person name="Pangilinan J."/>
            <person name="Riley R."/>
            <person name="LaButti K."/>
            <person name="Andreopoulos B."/>
            <person name="Lipzen A."/>
            <person name="Chen C."/>
            <person name="Yan M."/>
            <person name="Daum C."/>
            <person name="Ng V."/>
            <person name="Clum A."/>
            <person name="Steindorff A."/>
            <person name="Ohm R.A."/>
            <person name="Martin F."/>
            <person name="Silar P."/>
            <person name="Natvig D.O."/>
            <person name="Lalanne C."/>
            <person name="Gautier V."/>
            <person name="Ament-Velasquez S.L."/>
            <person name="Kruys A."/>
            <person name="Hutchinson M.I."/>
            <person name="Powell A.J."/>
            <person name="Barry K."/>
            <person name="Miller A.N."/>
            <person name="Grigoriev I.V."/>
            <person name="Debuchy R."/>
            <person name="Gladieux P."/>
            <person name="Hiltunen Thoren M."/>
            <person name="Johannesson H."/>
        </authorList>
    </citation>
    <scope>NUCLEOTIDE SEQUENCE</scope>
    <source>
        <strain evidence="1">CBS 118394</strain>
    </source>
</reference>
<dbReference type="EMBL" id="JAUEDM010000005">
    <property type="protein sequence ID" value="KAK3315952.1"/>
    <property type="molecule type" value="Genomic_DNA"/>
</dbReference>
<sequence>MSFHVPSHFSQLKVLRCAAPENRGTLFVEGSSTYHNVRLDGWQAHRHKRHELVIGHERGVRIKLGAKLNTLHHHWARSRTGISEVEEEQLRQQFGSLPEKGSWDWDKVKGSVSVIMGILTGTTKFKAGVAASGAVCGMYAKYSFGLYSLELRLAAAKGTAIATAAGSAVILRVGTMVAIYFIPWDTLFDYMKSALSWLWDKICAIWNRFVEFVRGLYSHHDSENASAHGPTGPKVNYFD</sequence>
<evidence type="ECO:0000313" key="1">
    <source>
        <dbReference type="EMBL" id="KAK3315952.1"/>
    </source>
</evidence>